<dbReference type="PANTHER" id="PTHR43133">
    <property type="entry name" value="RNA POLYMERASE ECF-TYPE SIGMA FACTO"/>
    <property type="match status" value="1"/>
</dbReference>
<feature type="domain" description="RNA polymerase sigma factor 70 region 4 type 2" evidence="6">
    <location>
        <begin position="117"/>
        <end position="163"/>
    </location>
</feature>
<keyword evidence="3" id="KW-0731">Sigma factor</keyword>
<organism evidence="7 8">
    <name type="scientific">Carboxylicivirga mesophila</name>
    <dbReference type="NCBI Taxonomy" id="1166478"/>
    <lineage>
        <taxon>Bacteria</taxon>
        <taxon>Pseudomonadati</taxon>
        <taxon>Bacteroidota</taxon>
        <taxon>Bacteroidia</taxon>
        <taxon>Marinilabiliales</taxon>
        <taxon>Marinilabiliaceae</taxon>
        <taxon>Carboxylicivirga</taxon>
    </lineage>
</organism>
<comment type="caution">
    <text evidence="7">The sequence shown here is derived from an EMBL/GenBank/DDBJ whole genome shotgun (WGS) entry which is preliminary data.</text>
</comment>
<comment type="similarity">
    <text evidence="1">Belongs to the sigma-70 factor family. ECF subfamily.</text>
</comment>
<feature type="domain" description="RNA polymerase sigma-70 region 2" evidence="5">
    <location>
        <begin position="22"/>
        <end position="88"/>
    </location>
</feature>
<dbReference type="SUPFAM" id="SSF88946">
    <property type="entry name" value="Sigma2 domain of RNA polymerase sigma factors"/>
    <property type="match status" value="1"/>
</dbReference>
<dbReference type="InterPro" id="IPR014327">
    <property type="entry name" value="RNA_pol_sigma70_bacteroid"/>
</dbReference>
<evidence type="ECO:0000259" key="6">
    <source>
        <dbReference type="Pfam" id="PF08281"/>
    </source>
</evidence>
<dbReference type="InterPro" id="IPR007627">
    <property type="entry name" value="RNA_pol_sigma70_r2"/>
</dbReference>
<dbReference type="InterPro" id="IPR036388">
    <property type="entry name" value="WH-like_DNA-bd_sf"/>
</dbReference>
<reference evidence="7 8" key="1">
    <citation type="journal article" date="2014" name="Int. J. Syst. Evol. Microbiol.">
        <title>Carboxylicivirga gen. nov. in the family Marinilabiliaceae with two novel species, Carboxylicivirga mesophila sp. nov. and Carboxylicivirga taeanensis sp. nov., and reclassification of Cytophaga fermentans as Saccharicrinis fermentans gen. nov., comb. nov.</title>
        <authorList>
            <person name="Yang S.H."/>
            <person name="Seo H.S."/>
            <person name="Woo J.H."/>
            <person name="Oh H.M."/>
            <person name="Jang H."/>
            <person name="Lee J.H."/>
            <person name="Kim S.J."/>
            <person name="Kwon K.K."/>
        </authorList>
    </citation>
    <scope>NUCLEOTIDE SEQUENCE [LARGE SCALE GENOMIC DNA]</scope>
    <source>
        <strain evidence="7 8">JCM 18290</strain>
    </source>
</reference>
<evidence type="ECO:0000313" key="8">
    <source>
        <dbReference type="Proteomes" id="UP000721861"/>
    </source>
</evidence>
<gene>
    <name evidence="7" type="ORF">KEM09_11795</name>
</gene>
<dbReference type="RefSeq" id="WP_212228544.1">
    <property type="nucleotide sequence ID" value="NZ_JAGUCN010000012.1"/>
</dbReference>
<proteinExistence type="inferred from homology"/>
<evidence type="ECO:0000256" key="2">
    <source>
        <dbReference type="ARBA" id="ARBA00023015"/>
    </source>
</evidence>
<sequence>MKANKALVNKLAKGDIKAFDLLFEQYSQRLYAFAFKYLKSEVEAEGLVQEVFIKIWNKRQQLNADKSFHSYLFTIAFNQIKKHFEKRQVIHNMVDVLAPEIADESTEKGILYRSILHQVIDLLNELPEKKRKIFEMSRFQGLPSKEIARSIGLAPKTVDNQISEVIHYLKERVDINDIAVVLMIFMMF</sequence>
<dbReference type="Pfam" id="PF04542">
    <property type="entry name" value="Sigma70_r2"/>
    <property type="match status" value="1"/>
</dbReference>
<dbReference type="Gene3D" id="1.10.10.10">
    <property type="entry name" value="Winged helix-like DNA-binding domain superfamily/Winged helix DNA-binding domain"/>
    <property type="match status" value="1"/>
</dbReference>
<dbReference type="Pfam" id="PF08281">
    <property type="entry name" value="Sigma70_r4_2"/>
    <property type="match status" value="1"/>
</dbReference>
<evidence type="ECO:0000256" key="1">
    <source>
        <dbReference type="ARBA" id="ARBA00010641"/>
    </source>
</evidence>
<dbReference type="InterPro" id="IPR039425">
    <property type="entry name" value="RNA_pol_sigma-70-like"/>
</dbReference>
<dbReference type="SUPFAM" id="SSF88659">
    <property type="entry name" value="Sigma3 and sigma4 domains of RNA polymerase sigma factors"/>
    <property type="match status" value="1"/>
</dbReference>
<keyword evidence="4" id="KW-0804">Transcription</keyword>
<evidence type="ECO:0000256" key="4">
    <source>
        <dbReference type="ARBA" id="ARBA00023163"/>
    </source>
</evidence>
<dbReference type="InterPro" id="IPR013249">
    <property type="entry name" value="RNA_pol_sigma70_r4_t2"/>
</dbReference>
<evidence type="ECO:0000313" key="7">
    <source>
        <dbReference type="EMBL" id="MBS2212091.1"/>
    </source>
</evidence>
<name>A0ABS5KAT8_9BACT</name>
<dbReference type="Gene3D" id="1.10.1740.10">
    <property type="match status" value="1"/>
</dbReference>
<dbReference type="NCBIfam" id="TIGR02985">
    <property type="entry name" value="Sig70_bacteroi1"/>
    <property type="match status" value="1"/>
</dbReference>
<evidence type="ECO:0000259" key="5">
    <source>
        <dbReference type="Pfam" id="PF04542"/>
    </source>
</evidence>
<keyword evidence="2" id="KW-0805">Transcription regulation</keyword>
<dbReference type="PANTHER" id="PTHR43133:SF46">
    <property type="entry name" value="RNA POLYMERASE SIGMA-70 FACTOR ECF SUBFAMILY"/>
    <property type="match status" value="1"/>
</dbReference>
<dbReference type="NCBIfam" id="TIGR02937">
    <property type="entry name" value="sigma70-ECF"/>
    <property type="match status" value="1"/>
</dbReference>
<evidence type="ECO:0000256" key="3">
    <source>
        <dbReference type="ARBA" id="ARBA00023082"/>
    </source>
</evidence>
<dbReference type="EMBL" id="JAGUCN010000012">
    <property type="protein sequence ID" value="MBS2212091.1"/>
    <property type="molecule type" value="Genomic_DNA"/>
</dbReference>
<dbReference type="InterPro" id="IPR014284">
    <property type="entry name" value="RNA_pol_sigma-70_dom"/>
</dbReference>
<accession>A0ABS5KAT8</accession>
<keyword evidence="8" id="KW-1185">Reference proteome</keyword>
<dbReference type="InterPro" id="IPR013324">
    <property type="entry name" value="RNA_pol_sigma_r3/r4-like"/>
</dbReference>
<dbReference type="Proteomes" id="UP000721861">
    <property type="component" value="Unassembled WGS sequence"/>
</dbReference>
<dbReference type="InterPro" id="IPR013325">
    <property type="entry name" value="RNA_pol_sigma_r2"/>
</dbReference>
<protein>
    <submittedName>
        <fullName evidence="7">RNA polymerase sigma-70 factor</fullName>
    </submittedName>
</protein>